<dbReference type="InterPro" id="IPR002591">
    <property type="entry name" value="Phosphodiest/P_Trfase"/>
</dbReference>
<keyword evidence="3" id="KW-0732">Signal</keyword>
<protein>
    <submittedName>
        <fullName evidence="6">AlkP superfamily pyrophosphatase or phosphodiesterase</fullName>
    </submittedName>
</protein>
<dbReference type="InterPro" id="IPR026263">
    <property type="entry name" value="Alkaline_phosphatase_prok"/>
</dbReference>
<organism evidence="6 7">
    <name type="scientific">Aureibacter tunicatorum</name>
    <dbReference type="NCBI Taxonomy" id="866807"/>
    <lineage>
        <taxon>Bacteria</taxon>
        <taxon>Pseudomonadati</taxon>
        <taxon>Bacteroidota</taxon>
        <taxon>Cytophagia</taxon>
        <taxon>Cytophagales</taxon>
        <taxon>Persicobacteraceae</taxon>
        <taxon>Aureibacter</taxon>
    </lineage>
</organism>
<evidence type="ECO:0000256" key="3">
    <source>
        <dbReference type="ARBA" id="ARBA00022729"/>
    </source>
</evidence>
<accession>A0AAE3XP41</accession>
<evidence type="ECO:0000313" key="7">
    <source>
        <dbReference type="Proteomes" id="UP001185092"/>
    </source>
</evidence>
<dbReference type="RefSeq" id="WP_309938177.1">
    <property type="nucleotide sequence ID" value="NZ_AP025305.1"/>
</dbReference>
<evidence type="ECO:0000256" key="2">
    <source>
        <dbReference type="ARBA" id="ARBA00022723"/>
    </source>
</evidence>
<evidence type="ECO:0000256" key="1">
    <source>
        <dbReference type="ARBA" id="ARBA00022553"/>
    </source>
</evidence>
<feature type="binding site" evidence="5">
    <location>
        <begin position="166"/>
        <end position="168"/>
    </location>
    <ligand>
        <name>substrate</name>
    </ligand>
</feature>
<keyword evidence="1 4" id="KW-0597">Phosphoprotein</keyword>
<keyword evidence="7" id="KW-1185">Reference proteome</keyword>
<dbReference type="NCBIfam" id="NF042991">
    <property type="entry name" value="alk_phos_PafA"/>
    <property type="match status" value="1"/>
</dbReference>
<keyword evidence="2" id="KW-0479">Metal-binding</keyword>
<dbReference type="PANTHER" id="PTHR10151:SF120">
    <property type="entry name" value="BIS(5'-ADENOSYL)-TRIPHOSPHATASE"/>
    <property type="match status" value="1"/>
</dbReference>
<dbReference type="GO" id="GO:0046872">
    <property type="term" value="F:metal ion binding"/>
    <property type="evidence" value="ECO:0007669"/>
    <property type="project" value="UniProtKB-KW"/>
</dbReference>
<dbReference type="CDD" id="cd16016">
    <property type="entry name" value="AP-SPAP"/>
    <property type="match status" value="1"/>
</dbReference>
<dbReference type="Gene3D" id="3.40.720.10">
    <property type="entry name" value="Alkaline Phosphatase, subunit A"/>
    <property type="match status" value="1"/>
</dbReference>
<dbReference type="Pfam" id="PF01663">
    <property type="entry name" value="Phosphodiest"/>
    <property type="match status" value="1"/>
</dbReference>
<evidence type="ECO:0000256" key="4">
    <source>
        <dbReference type="PIRSR" id="PIRSR031924-50"/>
    </source>
</evidence>
<dbReference type="GO" id="GO:0004035">
    <property type="term" value="F:alkaline phosphatase activity"/>
    <property type="evidence" value="ECO:0007669"/>
    <property type="project" value="InterPro"/>
</dbReference>
<dbReference type="Proteomes" id="UP001185092">
    <property type="component" value="Unassembled WGS sequence"/>
</dbReference>
<dbReference type="EMBL" id="JAVDQD010000002">
    <property type="protein sequence ID" value="MDR6238669.1"/>
    <property type="molecule type" value="Genomic_DNA"/>
</dbReference>
<dbReference type="Gene3D" id="3.30.1360.150">
    <property type="match status" value="1"/>
</dbReference>
<dbReference type="AlphaFoldDB" id="A0AAE3XP41"/>
<dbReference type="PIRSF" id="PIRSF031924">
    <property type="entry name" value="Pi-irrepressible_AP"/>
    <property type="match status" value="1"/>
</dbReference>
<evidence type="ECO:0000256" key="5">
    <source>
        <dbReference type="PIRSR" id="PIRSR031924-51"/>
    </source>
</evidence>
<dbReference type="SUPFAM" id="SSF53649">
    <property type="entry name" value="Alkaline phosphatase-like"/>
    <property type="match status" value="1"/>
</dbReference>
<gene>
    <name evidence="6" type="ORF">HNQ88_001706</name>
</gene>
<name>A0AAE3XP41_9BACT</name>
<comment type="caution">
    <text evidence="6">The sequence shown here is derived from an EMBL/GenBank/DDBJ whole genome shotgun (WGS) entry which is preliminary data.</text>
</comment>
<feature type="binding site" evidence="5">
    <location>
        <position position="105"/>
    </location>
    <ligand>
        <name>substrate</name>
    </ligand>
</feature>
<dbReference type="InterPro" id="IPR017850">
    <property type="entry name" value="Alkaline_phosphatase_core_sf"/>
</dbReference>
<dbReference type="PANTHER" id="PTHR10151">
    <property type="entry name" value="ECTONUCLEOTIDE PYROPHOSPHATASE/PHOSPHODIESTERASE"/>
    <property type="match status" value="1"/>
</dbReference>
<reference evidence="6" key="1">
    <citation type="submission" date="2023-07" db="EMBL/GenBank/DDBJ databases">
        <title>Genomic Encyclopedia of Type Strains, Phase IV (KMG-IV): sequencing the most valuable type-strain genomes for metagenomic binning, comparative biology and taxonomic classification.</title>
        <authorList>
            <person name="Goeker M."/>
        </authorList>
    </citation>
    <scope>NUCLEOTIDE SEQUENCE</scope>
    <source>
        <strain evidence="6">DSM 26174</strain>
    </source>
</reference>
<sequence>MKEFSKNLSRVFFTIWIVAASFCQAVSQDRDDETKLIVGVVVDQMRQEYLTRFYDKFGDEGFKKLLEEGFEMQNAHYNYVPTATGPGHASIYTGTTPAFHGIVSNNWYDRDLKKSIYCVYDSTERTVGSKTKAGMASPQNLLSTTITDELKLFSQFESKVISVAIKDRSAILPAGHKPDGAFWFDAESGNFVTSTYYMDELPGWLRVFNNRKLPKTYLNQQWTTVFPIDQYTESTRNDDKYVISLSENGRFPYDLKKISIEREDKGYEVIPFTPFGNDLTLEVAKAAIDGEGLGKNDKLDFLAVSFSSTDIIGHSYGPEAVEIEDTYIRLDKNIAELISYLDEKVGKDKYVMFLTADHAGADNPQFLMDRNFPAGFFHKDKAFDQINGFLTSKYGEAEWVEDIDYFQVYLNQDLIAKRELSLRLVRQQVADFLLENDEILLSYSGYLLGESDYNSGGGLGFMVRGYMAQESGDVLFGLKSGWLDWFSKKGTTHGTFYTYDTHVPIIFYGNVPKGKSVRRCEITDIATTLSLMMGIKFPSAATGESIVELFDD</sequence>
<feature type="active site" description="Phosphothreonine intermediate" evidence="4">
    <location>
        <position position="84"/>
    </location>
</feature>
<evidence type="ECO:0000313" key="6">
    <source>
        <dbReference type="EMBL" id="MDR6238669.1"/>
    </source>
</evidence>
<proteinExistence type="predicted"/>